<evidence type="ECO:0000256" key="5">
    <source>
        <dbReference type="ARBA" id="ARBA00022833"/>
    </source>
</evidence>
<dbReference type="PANTHER" id="PTHR45680:SF23">
    <property type="entry name" value="NUCLEAR HORMONE RECEPTOR FAMILY"/>
    <property type="match status" value="1"/>
</dbReference>
<keyword evidence="5 11" id="KW-0862">Zinc</keyword>
<feature type="domain" description="NR LBD" evidence="14">
    <location>
        <begin position="194"/>
        <end position="461"/>
    </location>
</feature>
<evidence type="ECO:0000256" key="7">
    <source>
        <dbReference type="ARBA" id="ARBA00023125"/>
    </source>
</evidence>
<dbReference type="InterPro" id="IPR000536">
    <property type="entry name" value="Nucl_hrmn_rcpt_lig-bd"/>
</dbReference>
<dbReference type="PROSITE" id="PS00031">
    <property type="entry name" value="NUCLEAR_REC_DBD_1"/>
    <property type="match status" value="1"/>
</dbReference>
<feature type="domain" description="Nuclear receptor" evidence="13">
    <location>
        <begin position="11"/>
        <end position="86"/>
    </location>
</feature>
<dbReference type="Proteomes" id="UP000783686">
    <property type="component" value="Unassembled WGS sequence"/>
</dbReference>
<keyword evidence="9 11" id="KW-0675">Receptor</keyword>
<dbReference type="PROSITE" id="PS51030">
    <property type="entry name" value="NUCLEAR_REC_DBD_2"/>
    <property type="match status" value="1"/>
</dbReference>
<evidence type="ECO:0000256" key="9">
    <source>
        <dbReference type="ARBA" id="ARBA00023170"/>
    </source>
</evidence>
<proteinExistence type="inferred from homology"/>
<dbReference type="Gene3D" id="3.30.50.10">
    <property type="entry name" value="Erythroid Transcription Factor GATA-1, subunit A"/>
    <property type="match status" value="1"/>
</dbReference>
<evidence type="ECO:0000256" key="8">
    <source>
        <dbReference type="ARBA" id="ARBA00023163"/>
    </source>
</evidence>
<name>A0A811K6Z1_9BILA</name>
<dbReference type="SUPFAM" id="SSF48508">
    <property type="entry name" value="Nuclear receptor ligand-binding domain"/>
    <property type="match status" value="1"/>
</dbReference>
<reference evidence="15" key="1">
    <citation type="submission" date="2020-09" db="EMBL/GenBank/DDBJ databases">
        <authorList>
            <person name="Kikuchi T."/>
        </authorList>
    </citation>
    <scope>NUCLEOTIDE SEQUENCE</scope>
    <source>
        <strain evidence="15">SH1</strain>
    </source>
</reference>
<evidence type="ECO:0000256" key="3">
    <source>
        <dbReference type="ARBA" id="ARBA00022723"/>
    </source>
</evidence>
<dbReference type="InterPro" id="IPR001628">
    <property type="entry name" value="Znf_hrmn_rcpt"/>
</dbReference>
<dbReference type="CDD" id="cd06960">
    <property type="entry name" value="NR_DBD_HNF4A"/>
    <property type="match status" value="1"/>
</dbReference>
<evidence type="ECO:0000256" key="2">
    <source>
        <dbReference type="ARBA" id="ARBA00005993"/>
    </source>
</evidence>
<comment type="caution">
    <text evidence="15">The sequence shown here is derived from an EMBL/GenBank/DDBJ whole genome shotgun (WGS) entry which is preliminary data.</text>
</comment>
<keyword evidence="3 11" id="KW-0479">Metal-binding</keyword>
<dbReference type="OrthoDB" id="5789759at2759"/>
<evidence type="ECO:0000256" key="10">
    <source>
        <dbReference type="ARBA" id="ARBA00023242"/>
    </source>
</evidence>
<evidence type="ECO:0000313" key="15">
    <source>
        <dbReference type="EMBL" id="CAD5211248.1"/>
    </source>
</evidence>
<evidence type="ECO:0008006" key="17">
    <source>
        <dbReference type="Google" id="ProtNLM"/>
    </source>
</evidence>
<evidence type="ECO:0000259" key="13">
    <source>
        <dbReference type="PROSITE" id="PS51030"/>
    </source>
</evidence>
<dbReference type="SUPFAM" id="SSF57716">
    <property type="entry name" value="Glucocorticoid receptor-like (DNA-binding domain)"/>
    <property type="match status" value="1"/>
</dbReference>
<keyword evidence="4 11" id="KW-0863">Zinc-finger</keyword>
<dbReference type="Gene3D" id="1.10.565.10">
    <property type="entry name" value="Retinoid X Receptor"/>
    <property type="match status" value="1"/>
</dbReference>
<organism evidence="15 16">
    <name type="scientific">Bursaphelenchus okinawaensis</name>
    <dbReference type="NCBI Taxonomy" id="465554"/>
    <lineage>
        <taxon>Eukaryota</taxon>
        <taxon>Metazoa</taxon>
        <taxon>Ecdysozoa</taxon>
        <taxon>Nematoda</taxon>
        <taxon>Chromadorea</taxon>
        <taxon>Rhabditida</taxon>
        <taxon>Tylenchina</taxon>
        <taxon>Tylenchomorpha</taxon>
        <taxon>Aphelenchoidea</taxon>
        <taxon>Aphelenchoididae</taxon>
        <taxon>Bursaphelenchus</taxon>
    </lineage>
</organism>
<dbReference type="PRINTS" id="PR00047">
    <property type="entry name" value="STROIDFINGER"/>
</dbReference>
<dbReference type="InterPro" id="IPR051152">
    <property type="entry name" value="C.elegans_Orphan_NR"/>
</dbReference>
<dbReference type="InterPro" id="IPR049636">
    <property type="entry name" value="HNF4-like_DBD"/>
</dbReference>
<dbReference type="SMART" id="SM00430">
    <property type="entry name" value="HOLI"/>
    <property type="match status" value="1"/>
</dbReference>
<comment type="similarity">
    <text evidence="2 11">Belongs to the nuclear hormone receptor family.</text>
</comment>
<sequence>MATTSADADKTLSCAICYDVADGQHFGTNSCRACAAFFRRTISRKLKYICRFDGDCEIAKVYRSLCRACRLDKCIACGMNASAVRSECAEVNRPPKAPRSNLKSVNVNPESYHPHPLPSIQPSESPNNAVYVWENPRSHSNASGGTASDASYPSTSTSSWPRSPPTTSPQPTAPSFLHDIVEVIPNELPINAQPIPTTHPTLVKMMYAYENLQRVRDITFRRSNDMDGCPFRVYTVTDKLDMGNYYQMTQIELRHIAELLNMFDGYKQLPHEDKVEIFRHYWIRFVVLERNFDTYKVLGDPEDRKIVFPNGEIIDVLNCEYDVTQITDVPLDEIRRLIQPWYKLSAQELIQPVKKLAPSDIEMMFCLGYVLWHFSAETASKLSPNTASFANHMVNQLYDELCNYYNTSVSVDNVVRRVSELMNFISTTEKIVMYRKEDIILARTFLNFKVDIYMEELFDKGL</sequence>
<dbReference type="PANTHER" id="PTHR45680">
    <property type="entry name" value="NUCLEAR HORMONE RECEPTOR FAMILY"/>
    <property type="match status" value="1"/>
</dbReference>
<feature type="compositionally biased region" description="Low complexity" evidence="12">
    <location>
        <begin position="146"/>
        <end position="161"/>
    </location>
</feature>
<dbReference type="AlphaFoldDB" id="A0A811K6Z1"/>
<dbReference type="PROSITE" id="PS51843">
    <property type="entry name" value="NR_LBD"/>
    <property type="match status" value="1"/>
</dbReference>
<comment type="subcellular location">
    <subcellularLocation>
        <location evidence="1 11">Nucleus</location>
    </subcellularLocation>
</comment>
<keyword evidence="7 11" id="KW-0238">DNA-binding</keyword>
<evidence type="ECO:0000256" key="12">
    <source>
        <dbReference type="SAM" id="MobiDB-lite"/>
    </source>
</evidence>
<protein>
    <recommendedName>
        <fullName evidence="17">Nuclear receptor domain-containing protein</fullName>
    </recommendedName>
</protein>
<feature type="compositionally biased region" description="Pro residues" evidence="12">
    <location>
        <begin position="162"/>
        <end position="172"/>
    </location>
</feature>
<dbReference type="GO" id="GO:0008270">
    <property type="term" value="F:zinc ion binding"/>
    <property type="evidence" value="ECO:0007669"/>
    <property type="project" value="UniProtKB-KW"/>
</dbReference>
<dbReference type="SMART" id="SM00399">
    <property type="entry name" value="ZnF_C4"/>
    <property type="match status" value="1"/>
</dbReference>
<evidence type="ECO:0000256" key="6">
    <source>
        <dbReference type="ARBA" id="ARBA00023015"/>
    </source>
</evidence>
<dbReference type="Proteomes" id="UP000614601">
    <property type="component" value="Unassembled WGS sequence"/>
</dbReference>
<gene>
    <name evidence="15" type="ORF">BOKJ2_LOCUS3599</name>
</gene>
<dbReference type="GO" id="GO:0000978">
    <property type="term" value="F:RNA polymerase II cis-regulatory region sequence-specific DNA binding"/>
    <property type="evidence" value="ECO:0007669"/>
    <property type="project" value="InterPro"/>
</dbReference>
<keyword evidence="6 11" id="KW-0805">Transcription regulation</keyword>
<accession>A0A811K6Z1</accession>
<dbReference type="GO" id="GO:0005634">
    <property type="term" value="C:nucleus"/>
    <property type="evidence" value="ECO:0007669"/>
    <property type="project" value="UniProtKB-SubCell"/>
</dbReference>
<dbReference type="InterPro" id="IPR035500">
    <property type="entry name" value="NHR-like_dom_sf"/>
</dbReference>
<dbReference type="Pfam" id="PF00105">
    <property type="entry name" value="zf-C4"/>
    <property type="match status" value="1"/>
</dbReference>
<dbReference type="EMBL" id="CAJFCW020000002">
    <property type="protein sequence ID" value="CAG9093007.1"/>
    <property type="molecule type" value="Genomic_DNA"/>
</dbReference>
<keyword evidence="10 11" id="KW-0539">Nucleus</keyword>
<feature type="region of interest" description="Disordered" evidence="12">
    <location>
        <begin position="88"/>
        <end position="174"/>
    </location>
</feature>
<keyword evidence="8 11" id="KW-0804">Transcription</keyword>
<evidence type="ECO:0000259" key="14">
    <source>
        <dbReference type="PROSITE" id="PS51843"/>
    </source>
</evidence>
<evidence type="ECO:0000256" key="4">
    <source>
        <dbReference type="ARBA" id="ARBA00022771"/>
    </source>
</evidence>
<dbReference type="EMBL" id="CAJFDH010000002">
    <property type="protein sequence ID" value="CAD5211248.1"/>
    <property type="molecule type" value="Genomic_DNA"/>
</dbReference>
<evidence type="ECO:0000256" key="1">
    <source>
        <dbReference type="ARBA" id="ARBA00004123"/>
    </source>
</evidence>
<dbReference type="GO" id="GO:0003700">
    <property type="term" value="F:DNA-binding transcription factor activity"/>
    <property type="evidence" value="ECO:0007669"/>
    <property type="project" value="InterPro"/>
</dbReference>
<evidence type="ECO:0000256" key="11">
    <source>
        <dbReference type="RuleBase" id="RU004334"/>
    </source>
</evidence>
<dbReference type="InterPro" id="IPR013088">
    <property type="entry name" value="Znf_NHR/GATA"/>
</dbReference>
<dbReference type="Pfam" id="PF00104">
    <property type="entry name" value="Hormone_recep"/>
    <property type="match status" value="1"/>
</dbReference>
<keyword evidence="16" id="KW-1185">Reference proteome</keyword>
<evidence type="ECO:0000313" key="16">
    <source>
        <dbReference type="Proteomes" id="UP000614601"/>
    </source>
</evidence>